<dbReference type="Proteomes" id="UP001597318">
    <property type="component" value="Unassembled WGS sequence"/>
</dbReference>
<sequence length="50" mass="5913">MKKSLNTMIRNMDDLKQQSKIMDNMKTNKEIKQEGKSPDPLQYVKKNTKN</sequence>
<evidence type="ECO:0008006" key="4">
    <source>
        <dbReference type="Google" id="ProtNLM"/>
    </source>
</evidence>
<evidence type="ECO:0000256" key="1">
    <source>
        <dbReference type="SAM" id="MobiDB-lite"/>
    </source>
</evidence>
<reference evidence="3" key="1">
    <citation type="journal article" date="2019" name="Int. J. Syst. Evol. Microbiol.">
        <title>The Global Catalogue of Microorganisms (GCM) 10K type strain sequencing project: providing services to taxonomists for standard genome sequencing and annotation.</title>
        <authorList>
            <consortium name="The Broad Institute Genomics Platform"/>
            <consortium name="The Broad Institute Genome Sequencing Center for Infectious Disease"/>
            <person name="Wu L."/>
            <person name="Ma J."/>
        </authorList>
    </citation>
    <scope>NUCLEOTIDE SEQUENCE [LARGE SCALE GENOMIC DNA]</scope>
    <source>
        <strain evidence="3">CGMCC 1.15474</strain>
    </source>
</reference>
<feature type="region of interest" description="Disordered" evidence="1">
    <location>
        <begin position="27"/>
        <end position="50"/>
    </location>
</feature>
<evidence type="ECO:0000313" key="3">
    <source>
        <dbReference type="Proteomes" id="UP001597318"/>
    </source>
</evidence>
<name>A0ABW5C1H0_9BACI</name>
<accession>A0ABW5C1H0</accession>
<feature type="compositionally biased region" description="Basic and acidic residues" evidence="1">
    <location>
        <begin position="27"/>
        <end position="37"/>
    </location>
</feature>
<organism evidence="2 3">
    <name type="scientific">Metabacillus endolithicus</name>
    <dbReference type="NCBI Taxonomy" id="1535204"/>
    <lineage>
        <taxon>Bacteria</taxon>
        <taxon>Bacillati</taxon>
        <taxon>Bacillota</taxon>
        <taxon>Bacilli</taxon>
        <taxon>Bacillales</taxon>
        <taxon>Bacillaceae</taxon>
        <taxon>Metabacillus</taxon>
    </lineage>
</organism>
<evidence type="ECO:0000313" key="2">
    <source>
        <dbReference type="EMBL" id="MFD2216108.1"/>
    </source>
</evidence>
<proteinExistence type="predicted"/>
<keyword evidence="3" id="KW-1185">Reference proteome</keyword>
<dbReference type="EMBL" id="JBHUIK010000006">
    <property type="protein sequence ID" value="MFD2216108.1"/>
    <property type="molecule type" value="Genomic_DNA"/>
</dbReference>
<protein>
    <recommendedName>
        <fullName evidence="4">Multidrug ABC transporter ATPase</fullName>
    </recommendedName>
</protein>
<comment type="caution">
    <text evidence="2">The sequence shown here is derived from an EMBL/GenBank/DDBJ whole genome shotgun (WGS) entry which is preliminary data.</text>
</comment>
<dbReference type="RefSeq" id="WP_176551131.1">
    <property type="nucleotide sequence ID" value="NZ_CP095550.1"/>
</dbReference>
<gene>
    <name evidence="2" type="ORF">ACFSKK_20770</name>
</gene>